<name>A0A0P7AUZ3_9FLAO</name>
<proteinExistence type="predicted"/>
<gene>
    <name evidence="1" type="ORF">I595_3730</name>
</gene>
<dbReference type="PATRIC" id="fig|1300341.3.peg.981"/>
<comment type="caution">
    <text evidence="1">The sequence shown here is derived from an EMBL/GenBank/DDBJ whole genome shotgun (WGS) entry which is preliminary data.</text>
</comment>
<evidence type="ECO:0000313" key="2">
    <source>
        <dbReference type="Proteomes" id="UP000050280"/>
    </source>
</evidence>
<keyword evidence="2" id="KW-1185">Reference proteome</keyword>
<evidence type="ECO:0000313" key="1">
    <source>
        <dbReference type="EMBL" id="KPM30192.1"/>
    </source>
</evidence>
<dbReference type="EMBL" id="LDJX01000015">
    <property type="protein sequence ID" value="KPM30192.1"/>
    <property type="molecule type" value="Genomic_DNA"/>
</dbReference>
<reference evidence="1 2" key="1">
    <citation type="submission" date="2015-09" db="EMBL/GenBank/DDBJ databases">
        <title>Genome sequence of the marine flavobacterium Croceitalea dokdonensis DOKDO 023 that contains proton- and sodium-pumping rhodopsins.</title>
        <authorList>
            <person name="Kwon S.-K."/>
            <person name="Lee H.K."/>
            <person name="Kwak M.-J."/>
            <person name="Kim J.F."/>
        </authorList>
    </citation>
    <scope>NUCLEOTIDE SEQUENCE [LARGE SCALE GENOMIC DNA]</scope>
    <source>
        <strain evidence="1 2">DOKDO 023</strain>
    </source>
</reference>
<protein>
    <submittedName>
        <fullName evidence="1">Uncharacterized protein</fullName>
    </submittedName>
</protein>
<accession>A0A0P7AUZ3</accession>
<dbReference type="Proteomes" id="UP000050280">
    <property type="component" value="Unassembled WGS sequence"/>
</dbReference>
<dbReference type="AlphaFoldDB" id="A0A0P7AUZ3"/>
<sequence>MEKEVDSLRVLKLTDLQSSDLDELVNRYYNDFESEWNSYKHTFSISKLDSLESKIKSIVE</sequence>
<organism evidence="1 2">
    <name type="scientific">Croceitalea dokdonensis DOKDO 023</name>
    <dbReference type="NCBI Taxonomy" id="1300341"/>
    <lineage>
        <taxon>Bacteria</taxon>
        <taxon>Pseudomonadati</taxon>
        <taxon>Bacteroidota</taxon>
        <taxon>Flavobacteriia</taxon>
        <taxon>Flavobacteriales</taxon>
        <taxon>Flavobacteriaceae</taxon>
        <taxon>Croceitalea</taxon>
    </lineage>
</organism>